<reference evidence="3" key="2">
    <citation type="submission" date="2014-06" db="EMBL/GenBank/DDBJ databases">
        <title>Detection of mecC-MRSA isolates in river water: a potential role for water in the environmental dissemination.</title>
        <authorList>
            <person name="Porrero M.C."/>
            <person name="Harrison E.M."/>
            <person name="Fernandez-Garayzabal J.F."/>
            <person name="Paterson G.K."/>
            <person name="Diez-Guerrir A."/>
            <person name="Holmes M.A."/>
            <person name="Dominguez L."/>
        </authorList>
    </citation>
    <scope>NUCLEOTIDE SEQUENCE</scope>
    <source>
        <strain evidence="3">ZTA09/03698-9ST</strain>
    </source>
</reference>
<dbReference type="InterPro" id="IPR007921">
    <property type="entry name" value="CHAP_dom"/>
</dbReference>
<dbReference type="PROSITE" id="PS50911">
    <property type="entry name" value="CHAP"/>
    <property type="match status" value="1"/>
</dbReference>
<protein>
    <submittedName>
        <fullName evidence="3">Putative traG membrane protein</fullName>
    </submittedName>
</protein>
<evidence type="ECO:0000256" key="1">
    <source>
        <dbReference type="SAM" id="Phobius"/>
    </source>
</evidence>
<name>A0A068W8V0_STAAU</name>
<dbReference type="AlphaFoldDB" id="A0A068W8V0"/>
<keyword evidence="1" id="KW-0472">Membrane</keyword>
<sequence>MVNKKDIAKKVIGKTPIGVKLKLAKVIIILCVVAFFIFPVIIMFLLAPDSNKDKDDAGCTVSGGNVSANGIDKFNENAKGGKLQGKGKEIQKIAEKNKVPVNIFMAIIASESQWGKGENATRQNNPLSVMGSKSIHDSTYTTIDDGLNAGAKNLYEVYISKGLDTPKKIGPKYAPVGASNDPNNMNARWIPTVEKIMKDLGGSEAKTSCSNGKGKSIKFNGKLPHWSNDDPGKGNLYTAGQCTWYAYGIRQKMGKPVSTYWHDAHKWNDRAKAEGYKVDKKPEPGALFIAEQGAGGHDGHYGHVAVVIGVSDGGKTFRITEMNWEGAFKVNERTLKMTDGYSFIHDKE</sequence>
<keyword evidence="1" id="KW-1133">Transmembrane helix</keyword>
<accession>A0A068W8V0</accession>
<dbReference type="Gene3D" id="1.10.530.10">
    <property type="match status" value="1"/>
</dbReference>
<dbReference type="SUPFAM" id="SSF54001">
    <property type="entry name" value="Cysteine proteinases"/>
    <property type="match status" value="1"/>
</dbReference>
<evidence type="ECO:0000259" key="2">
    <source>
        <dbReference type="PROSITE" id="PS50911"/>
    </source>
</evidence>
<dbReference type="EMBL" id="LK024544">
    <property type="protein sequence ID" value="CDR19491.1"/>
    <property type="molecule type" value="Genomic_DNA"/>
</dbReference>
<dbReference type="Gene3D" id="3.90.1720.10">
    <property type="entry name" value="endopeptidase domain like (from Nostoc punctiforme)"/>
    <property type="match status" value="1"/>
</dbReference>
<feature type="domain" description="Peptidase C51" evidence="2">
    <location>
        <begin position="217"/>
        <end position="345"/>
    </location>
</feature>
<reference evidence="3" key="1">
    <citation type="submission" date="2014-04" db="EMBL/GenBank/DDBJ databases">
        <authorList>
            <person name="Harrison E."/>
        </authorList>
    </citation>
    <scope>NUCLEOTIDE SEQUENCE</scope>
    <source>
        <strain evidence="3">ZTA09/03698-9ST</strain>
    </source>
</reference>
<dbReference type="InterPro" id="IPR038765">
    <property type="entry name" value="Papain-like_cys_pep_sf"/>
</dbReference>
<dbReference type="Pfam" id="PF05257">
    <property type="entry name" value="CHAP"/>
    <property type="match status" value="1"/>
</dbReference>
<proteinExistence type="predicted"/>
<evidence type="ECO:0000313" key="3">
    <source>
        <dbReference type="EMBL" id="CDR19491.1"/>
    </source>
</evidence>
<feature type="transmembrane region" description="Helical" evidence="1">
    <location>
        <begin position="26"/>
        <end position="47"/>
    </location>
</feature>
<keyword evidence="1" id="KW-0812">Transmembrane</keyword>
<organism evidence="3">
    <name type="scientific">Staphylococcus aureus</name>
    <dbReference type="NCBI Taxonomy" id="1280"/>
    <lineage>
        <taxon>Bacteria</taxon>
        <taxon>Bacillati</taxon>
        <taxon>Bacillota</taxon>
        <taxon>Bacilli</taxon>
        <taxon>Bacillales</taxon>
        <taxon>Staphylococcaceae</taxon>
        <taxon>Staphylococcus</taxon>
    </lineage>
</organism>